<dbReference type="GO" id="GO:0015940">
    <property type="term" value="P:pantothenate biosynthetic process"/>
    <property type="evidence" value="ECO:0007669"/>
    <property type="project" value="UniProtKB-UniRule"/>
</dbReference>
<dbReference type="FunFam" id="3.30.1300.10:FF:000001">
    <property type="entry name" value="Pantothenate synthetase"/>
    <property type="match status" value="1"/>
</dbReference>
<dbReference type="InterPro" id="IPR004821">
    <property type="entry name" value="Cyt_trans-like"/>
</dbReference>
<dbReference type="STRING" id="1470434.AZF00_01895"/>
<feature type="binding site" evidence="8">
    <location>
        <position position="155"/>
    </location>
    <ligand>
        <name>(R)-pantoate</name>
        <dbReference type="ChEBI" id="CHEBI:15980"/>
    </ligand>
</feature>
<dbReference type="NCBIfam" id="TIGR00125">
    <property type="entry name" value="cyt_tran_rel"/>
    <property type="match status" value="1"/>
</dbReference>
<gene>
    <name evidence="8" type="primary">panC</name>
    <name evidence="9" type="ORF">AZF00_01895</name>
</gene>
<dbReference type="InterPro" id="IPR042176">
    <property type="entry name" value="Pantoate_ligase_C"/>
</dbReference>
<feature type="binding site" evidence="8">
    <location>
        <begin position="30"/>
        <end position="37"/>
    </location>
    <ligand>
        <name>ATP</name>
        <dbReference type="ChEBI" id="CHEBI:30616"/>
    </ligand>
</feature>
<keyword evidence="3 8" id="KW-0436">Ligase</keyword>
<protein>
    <recommendedName>
        <fullName evidence="8">Pantothenate synthetase</fullName>
        <shortName evidence="8">PS</shortName>
        <ecNumber evidence="8">6.3.2.1</ecNumber>
    </recommendedName>
    <alternativeName>
        <fullName evidence="8">Pantoate--beta-alanine ligase</fullName>
    </alternativeName>
    <alternativeName>
        <fullName evidence="8">Pantoate-activating enzyme</fullName>
    </alternativeName>
</protein>
<reference evidence="9 10" key="1">
    <citation type="submission" date="2015-12" db="EMBL/GenBank/DDBJ databases">
        <authorList>
            <person name="Shamseldin A."/>
            <person name="Moawad H."/>
            <person name="Abd El-Rahim W.M."/>
            <person name="Sadowsky M.J."/>
        </authorList>
    </citation>
    <scope>NUCLEOTIDE SEQUENCE [LARGE SCALE GENOMIC DNA]</scope>
    <source>
        <strain evidence="9 10">SM2</strain>
    </source>
</reference>
<dbReference type="PANTHER" id="PTHR21299">
    <property type="entry name" value="CYTIDYLATE KINASE/PANTOATE-BETA-ALANINE LIGASE"/>
    <property type="match status" value="1"/>
</dbReference>
<dbReference type="CDD" id="cd00560">
    <property type="entry name" value="PanC"/>
    <property type="match status" value="1"/>
</dbReference>
<dbReference type="EMBL" id="CP014544">
    <property type="protein sequence ID" value="AMO67133.1"/>
    <property type="molecule type" value="Genomic_DNA"/>
</dbReference>
<dbReference type="InterPro" id="IPR014729">
    <property type="entry name" value="Rossmann-like_a/b/a_fold"/>
</dbReference>
<dbReference type="InterPro" id="IPR003721">
    <property type="entry name" value="Pantoate_ligase"/>
</dbReference>
<comment type="subunit">
    <text evidence="8">Homodimer.</text>
</comment>
<dbReference type="EC" id="6.3.2.1" evidence="8"/>
<dbReference type="Gene3D" id="3.30.1300.10">
    <property type="entry name" value="Pantoate-beta-alanine ligase, C-terminal domain"/>
    <property type="match status" value="1"/>
</dbReference>
<keyword evidence="4 8" id="KW-0566">Pantothenate biosynthesis</keyword>
<comment type="pathway">
    <text evidence="1 8">Cofactor biosynthesis; (R)-pantothenate biosynthesis; (R)-pantothenate from (R)-pantoate and beta-alanine: step 1/1.</text>
</comment>
<dbReference type="AlphaFoldDB" id="A0A127M1M4"/>
<dbReference type="GO" id="GO:0005829">
    <property type="term" value="C:cytosol"/>
    <property type="evidence" value="ECO:0007669"/>
    <property type="project" value="TreeGrafter"/>
</dbReference>
<comment type="function">
    <text evidence="8">Catalyzes the condensation of pantoate with beta-alanine in an ATP-dependent reaction via a pantoyl-adenylate intermediate.</text>
</comment>
<sequence>MKTYSTAASLRAALNVGKRAGKTVAFVPTMGNLHEGHLRLVRRARQYADIVVVSIFVNPLQFGANEDLSNYPRTLAADKEKLFAEGAQFLFLPQVDEIYPEGMASHSKVSVPELSEGHCGANRPGHFTGVTTVVAKLFNIVQPDTAVFGEKDFQQLSVIRKMVRDLCMPIDVVGVATARAADGLALSSRNGYLSAEQRQIAPILHRVLQECREAIACGYDSYSKLEQHARTSLNQAGLEADYFNICDGRTLRPVTADTEEVVILAAAKLGTTRLIDNVTLNVNSSTDWGMLAAN</sequence>
<dbReference type="HAMAP" id="MF_00158">
    <property type="entry name" value="PanC"/>
    <property type="match status" value="1"/>
</dbReference>
<dbReference type="Proteomes" id="UP000074119">
    <property type="component" value="Chromosome"/>
</dbReference>
<proteinExistence type="inferred from homology"/>
<evidence type="ECO:0000256" key="3">
    <source>
        <dbReference type="ARBA" id="ARBA00022598"/>
    </source>
</evidence>
<dbReference type="PANTHER" id="PTHR21299:SF1">
    <property type="entry name" value="PANTOATE--BETA-ALANINE LIGASE"/>
    <property type="match status" value="1"/>
</dbReference>
<feature type="binding site" evidence="8">
    <location>
        <begin position="186"/>
        <end position="189"/>
    </location>
    <ligand>
        <name>ATP</name>
        <dbReference type="ChEBI" id="CHEBI:30616"/>
    </ligand>
</feature>
<comment type="similarity">
    <text evidence="2 8">Belongs to the pantothenate synthetase family.</text>
</comment>
<keyword evidence="5 8" id="KW-0547">Nucleotide-binding</keyword>
<feature type="active site" description="Proton donor" evidence="8">
    <location>
        <position position="37"/>
    </location>
</feature>
<dbReference type="SUPFAM" id="SSF52374">
    <property type="entry name" value="Nucleotidylyl transferase"/>
    <property type="match status" value="1"/>
</dbReference>
<dbReference type="Pfam" id="PF02569">
    <property type="entry name" value="Pantoate_ligase"/>
    <property type="match status" value="1"/>
</dbReference>
<evidence type="ECO:0000256" key="7">
    <source>
        <dbReference type="ARBA" id="ARBA00048258"/>
    </source>
</evidence>
<feature type="binding site" evidence="8">
    <location>
        <begin position="149"/>
        <end position="152"/>
    </location>
    <ligand>
        <name>ATP</name>
        <dbReference type="ChEBI" id="CHEBI:30616"/>
    </ligand>
</feature>
<dbReference type="UniPathway" id="UPA00028">
    <property type="reaction ID" value="UER00005"/>
</dbReference>
<accession>A0A127M1M4</accession>
<evidence type="ECO:0000313" key="9">
    <source>
        <dbReference type="EMBL" id="AMO67133.1"/>
    </source>
</evidence>
<dbReference type="FunFam" id="3.40.50.620:FF:000013">
    <property type="entry name" value="Pantothenate synthetase"/>
    <property type="match status" value="1"/>
</dbReference>
<name>A0A127M1M4_9GAMM</name>
<evidence type="ECO:0000313" key="10">
    <source>
        <dbReference type="Proteomes" id="UP000074119"/>
    </source>
</evidence>
<comment type="catalytic activity">
    <reaction evidence="7 8">
        <text>(R)-pantoate + beta-alanine + ATP = (R)-pantothenate + AMP + diphosphate + H(+)</text>
        <dbReference type="Rhea" id="RHEA:10912"/>
        <dbReference type="ChEBI" id="CHEBI:15378"/>
        <dbReference type="ChEBI" id="CHEBI:15980"/>
        <dbReference type="ChEBI" id="CHEBI:29032"/>
        <dbReference type="ChEBI" id="CHEBI:30616"/>
        <dbReference type="ChEBI" id="CHEBI:33019"/>
        <dbReference type="ChEBI" id="CHEBI:57966"/>
        <dbReference type="ChEBI" id="CHEBI:456215"/>
        <dbReference type="EC" id="6.3.2.1"/>
    </reaction>
</comment>
<evidence type="ECO:0000256" key="8">
    <source>
        <dbReference type="HAMAP-Rule" id="MF_00158"/>
    </source>
</evidence>
<dbReference type="NCBIfam" id="TIGR00018">
    <property type="entry name" value="panC"/>
    <property type="match status" value="1"/>
</dbReference>
<evidence type="ECO:0000256" key="6">
    <source>
        <dbReference type="ARBA" id="ARBA00022840"/>
    </source>
</evidence>
<feature type="binding site" evidence="8">
    <location>
        <position position="178"/>
    </location>
    <ligand>
        <name>ATP</name>
        <dbReference type="ChEBI" id="CHEBI:30616"/>
    </ligand>
</feature>
<evidence type="ECO:0000256" key="5">
    <source>
        <dbReference type="ARBA" id="ARBA00022741"/>
    </source>
</evidence>
<dbReference type="GO" id="GO:0005524">
    <property type="term" value="F:ATP binding"/>
    <property type="evidence" value="ECO:0007669"/>
    <property type="project" value="UniProtKB-KW"/>
</dbReference>
<organism evidence="9 10">
    <name type="scientific">Zhongshania aliphaticivorans</name>
    <dbReference type="NCBI Taxonomy" id="1470434"/>
    <lineage>
        <taxon>Bacteria</taxon>
        <taxon>Pseudomonadati</taxon>
        <taxon>Pseudomonadota</taxon>
        <taxon>Gammaproteobacteria</taxon>
        <taxon>Cellvibrionales</taxon>
        <taxon>Spongiibacteraceae</taxon>
        <taxon>Zhongshania</taxon>
    </lineage>
</organism>
<dbReference type="Gene3D" id="3.40.50.620">
    <property type="entry name" value="HUPs"/>
    <property type="match status" value="1"/>
</dbReference>
<feature type="binding site" evidence="8">
    <location>
        <position position="61"/>
    </location>
    <ligand>
        <name>beta-alanine</name>
        <dbReference type="ChEBI" id="CHEBI:57966"/>
    </ligand>
</feature>
<evidence type="ECO:0000256" key="2">
    <source>
        <dbReference type="ARBA" id="ARBA00009256"/>
    </source>
</evidence>
<evidence type="ECO:0000256" key="1">
    <source>
        <dbReference type="ARBA" id="ARBA00004990"/>
    </source>
</evidence>
<dbReference type="RefSeq" id="WP_008251285.1">
    <property type="nucleotide sequence ID" value="NZ_CP014544.1"/>
</dbReference>
<feature type="binding site" evidence="8">
    <location>
        <position position="61"/>
    </location>
    <ligand>
        <name>(R)-pantoate</name>
        <dbReference type="ChEBI" id="CHEBI:15980"/>
    </ligand>
</feature>
<comment type="subcellular location">
    <subcellularLocation>
        <location evidence="8">Cytoplasm</location>
    </subcellularLocation>
</comment>
<dbReference type="GO" id="GO:0004592">
    <property type="term" value="F:pantoate-beta-alanine ligase activity"/>
    <property type="evidence" value="ECO:0007669"/>
    <property type="project" value="UniProtKB-UniRule"/>
</dbReference>
<comment type="miscellaneous">
    <text evidence="8">The reaction proceeds by a bi uni uni bi ping pong mechanism.</text>
</comment>
<dbReference type="KEGG" id="zal:AZF00_01895"/>
<keyword evidence="8" id="KW-0963">Cytoplasm</keyword>
<evidence type="ECO:0000256" key="4">
    <source>
        <dbReference type="ARBA" id="ARBA00022655"/>
    </source>
</evidence>
<keyword evidence="6 8" id="KW-0067">ATP-binding</keyword>